<proteinExistence type="inferred from homology"/>
<dbReference type="Gene3D" id="1.10.3720.10">
    <property type="entry name" value="MetI-like"/>
    <property type="match status" value="1"/>
</dbReference>
<sequence length="251" mass="26882">MVLMAIVLVFAFAEPHFNDVSPSSQSLLSTLQPPSSEVLLGYDHLGRSMSARLSAALRLSLTIAFATLMTTAFIGVTLGVVASWRGGWIDRLIVLLADSVMAIPALLIVLIAGLILPNQPLAFWAGLSLTLWIEVFRLTRATVRAQLAAPAVEASKLLGFGRLYIFRTHLWPELAPVLTTTFALTFAAVVMGIAALGFVSVGVRAPTPELGSMMVKLLPYWREAPWALIQPVVATLLTLLALTLIAGRAGP</sequence>
<dbReference type="InterPro" id="IPR000515">
    <property type="entry name" value="MetI-like"/>
</dbReference>
<name>A0A4Q0YJI1_9GAMM</name>
<comment type="similarity">
    <text evidence="7">Belongs to the binding-protein-dependent transport system permease family.</text>
</comment>
<dbReference type="CDD" id="cd06261">
    <property type="entry name" value="TM_PBP2"/>
    <property type="match status" value="1"/>
</dbReference>
<evidence type="ECO:0000256" key="3">
    <source>
        <dbReference type="ARBA" id="ARBA00022475"/>
    </source>
</evidence>
<dbReference type="PANTHER" id="PTHR43386">
    <property type="entry name" value="OLIGOPEPTIDE TRANSPORT SYSTEM PERMEASE PROTEIN APPC"/>
    <property type="match status" value="1"/>
</dbReference>
<evidence type="ECO:0000313" key="10">
    <source>
        <dbReference type="Proteomes" id="UP000290287"/>
    </source>
</evidence>
<evidence type="ECO:0000256" key="5">
    <source>
        <dbReference type="ARBA" id="ARBA00022989"/>
    </source>
</evidence>
<dbReference type="EMBL" id="PEIB01000042">
    <property type="protein sequence ID" value="RXJ70877.1"/>
    <property type="molecule type" value="Genomic_DNA"/>
</dbReference>
<comment type="subcellular location">
    <subcellularLocation>
        <location evidence="1 7">Cell membrane</location>
        <topology evidence="1 7">Multi-pass membrane protein</topology>
    </subcellularLocation>
</comment>
<dbReference type="SUPFAM" id="SSF161098">
    <property type="entry name" value="MetI-like"/>
    <property type="match status" value="1"/>
</dbReference>
<dbReference type="GO" id="GO:0005886">
    <property type="term" value="C:plasma membrane"/>
    <property type="evidence" value="ECO:0007669"/>
    <property type="project" value="UniProtKB-SubCell"/>
</dbReference>
<feature type="transmembrane region" description="Helical" evidence="7">
    <location>
        <begin position="93"/>
        <end position="115"/>
    </location>
</feature>
<dbReference type="PANTHER" id="PTHR43386:SF1">
    <property type="entry name" value="D,D-DIPEPTIDE TRANSPORT SYSTEM PERMEASE PROTEIN DDPC-RELATED"/>
    <property type="match status" value="1"/>
</dbReference>
<gene>
    <name evidence="9" type="ORF">CS022_22040</name>
</gene>
<keyword evidence="2 7" id="KW-0813">Transport</keyword>
<feature type="transmembrane region" description="Helical" evidence="7">
    <location>
        <begin position="177"/>
        <end position="204"/>
    </location>
</feature>
<evidence type="ECO:0000313" key="9">
    <source>
        <dbReference type="EMBL" id="RXJ70877.1"/>
    </source>
</evidence>
<dbReference type="Pfam" id="PF00528">
    <property type="entry name" value="BPD_transp_1"/>
    <property type="match status" value="1"/>
</dbReference>
<accession>A0A4Q0YJI1</accession>
<dbReference type="InterPro" id="IPR050366">
    <property type="entry name" value="BP-dependent_transpt_permease"/>
</dbReference>
<dbReference type="AlphaFoldDB" id="A0A4Q0YJI1"/>
<feature type="domain" description="ABC transmembrane type-1" evidence="8">
    <location>
        <begin position="57"/>
        <end position="246"/>
    </location>
</feature>
<comment type="caution">
    <text evidence="9">The sequence shown here is derived from an EMBL/GenBank/DDBJ whole genome shotgun (WGS) entry which is preliminary data.</text>
</comment>
<evidence type="ECO:0000259" key="8">
    <source>
        <dbReference type="PROSITE" id="PS50928"/>
    </source>
</evidence>
<dbReference type="GO" id="GO:0071916">
    <property type="term" value="F:dipeptide transmembrane transporter activity"/>
    <property type="evidence" value="ECO:0007669"/>
    <property type="project" value="TreeGrafter"/>
</dbReference>
<keyword evidence="6 7" id="KW-0472">Membrane</keyword>
<evidence type="ECO:0000256" key="2">
    <source>
        <dbReference type="ARBA" id="ARBA00022448"/>
    </source>
</evidence>
<reference evidence="9 10" key="1">
    <citation type="submission" date="2017-10" db="EMBL/GenBank/DDBJ databases">
        <title>Nyctiphanis sp. nov., isolated from the stomach of the euphausiid Nyctiphanes simplex (Hansen, 1911) in the Gulf of California.</title>
        <authorList>
            <person name="Gomez-Gil B."/>
            <person name="Aguilar-Mendez M."/>
            <person name="Lopez-Cortes A."/>
            <person name="Gomez-Gutierrez J."/>
            <person name="Roque A."/>
            <person name="Lang E."/>
            <person name="Gonzalez-Castillo A."/>
        </authorList>
    </citation>
    <scope>NUCLEOTIDE SEQUENCE [LARGE SCALE GENOMIC DNA]</scope>
    <source>
        <strain evidence="9 10">CAIM 600</strain>
    </source>
</reference>
<organism evidence="9 10">
    <name type="scientific">Veronia nyctiphanis</name>
    <dbReference type="NCBI Taxonomy" id="1278244"/>
    <lineage>
        <taxon>Bacteria</taxon>
        <taxon>Pseudomonadati</taxon>
        <taxon>Pseudomonadota</taxon>
        <taxon>Gammaproteobacteria</taxon>
        <taxon>Vibrionales</taxon>
        <taxon>Vibrionaceae</taxon>
        <taxon>Veronia</taxon>
    </lineage>
</organism>
<feature type="transmembrane region" description="Helical" evidence="7">
    <location>
        <begin position="224"/>
        <end position="246"/>
    </location>
</feature>
<keyword evidence="3" id="KW-1003">Cell membrane</keyword>
<evidence type="ECO:0000256" key="6">
    <source>
        <dbReference type="ARBA" id="ARBA00023136"/>
    </source>
</evidence>
<evidence type="ECO:0000256" key="4">
    <source>
        <dbReference type="ARBA" id="ARBA00022692"/>
    </source>
</evidence>
<dbReference type="Proteomes" id="UP000290287">
    <property type="component" value="Unassembled WGS sequence"/>
</dbReference>
<protein>
    <submittedName>
        <fullName evidence="9">ABC transporter permease</fullName>
    </submittedName>
</protein>
<keyword evidence="5 7" id="KW-1133">Transmembrane helix</keyword>
<evidence type="ECO:0000256" key="7">
    <source>
        <dbReference type="RuleBase" id="RU363032"/>
    </source>
</evidence>
<keyword evidence="4 7" id="KW-0812">Transmembrane</keyword>
<keyword evidence="10" id="KW-1185">Reference proteome</keyword>
<dbReference type="OrthoDB" id="9783218at2"/>
<dbReference type="InterPro" id="IPR035906">
    <property type="entry name" value="MetI-like_sf"/>
</dbReference>
<feature type="transmembrane region" description="Helical" evidence="7">
    <location>
        <begin position="55"/>
        <end position="81"/>
    </location>
</feature>
<dbReference type="PROSITE" id="PS50928">
    <property type="entry name" value="ABC_TM1"/>
    <property type="match status" value="1"/>
</dbReference>
<evidence type="ECO:0000256" key="1">
    <source>
        <dbReference type="ARBA" id="ARBA00004651"/>
    </source>
</evidence>